<evidence type="ECO:0000256" key="7">
    <source>
        <dbReference type="SAM" id="Phobius"/>
    </source>
</evidence>
<evidence type="ECO:0000259" key="8">
    <source>
        <dbReference type="Pfam" id="PF04085"/>
    </source>
</evidence>
<keyword evidence="10" id="KW-1185">Reference proteome</keyword>
<dbReference type="Pfam" id="PF04085">
    <property type="entry name" value="MreC"/>
    <property type="match status" value="1"/>
</dbReference>
<accession>A0ABS4EE56</accession>
<evidence type="ECO:0000256" key="6">
    <source>
        <dbReference type="SAM" id="Coils"/>
    </source>
</evidence>
<name>A0ABS4EE56_9FIRM</name>
<keyword evidence="6" id="KW-0175">Coiled coil</keyword>
<reference evidence="9 10" key="1">
    <citation type="submission" date="2021-03" db="EMBL/GenBank/DDBJ databases">
        <title>Genomic Encyclopedia of Type Strains, Phase IV (KMG-IV): sequencing the most valuable type-strain genomes for metagenomic binning, comparative biology and taxonomic classification.</title>
        <authorList>
            <person name="Goeker M."/>
        </authorList>
    </citation>
    <scope>NUCLEOTIDE SEQUENCE [LARGE SCALE GENOMIC DNA]</scope>
    <source>
        <strain evidence="9 10">DSM 1289</strain>
    </source>
</reference>
<dbReference type="InterPro" id="IPR042175">
    <property type="entry name" value="Cell/Rod_MreC_2"/>
</dbReference>
<feature type="coiled-coil region" evidence="6">
    <location>
        <begin position="80"/>
        <end position="134"/>
    </location>
</feature>
<evidence type="ECO:0000313" key="9">
    <source>
        <dbReference type="EMBL" id="MBP1856225.1"/>
    </source>
</evidence>
<comment type="function">
    <text evidence="5">Involved in formation and maintenance of cell shape.</text>
</comment>
<dbReference type="Gene3D" id="2.40.10.340">
    <property type="entry name" value="Rod shape-determining protein MreC, domain 1"/>
    <property type="match status" value="1"/>
</dbReference>
<sequence length="302" mass="33204">MLTLRFDKNKKGKKKINVKVIATGVVAITLIGIVGISVFKFSGTNPIATRPVSDGVTSAGSSVNKGFSFFSDNIGDIFKFKSNADKANKLEKENEKLKDEIIKLNGKLDKSESLEELKKSLNFVEEKYKATSIATTVVEKNDGNWYNSMVLASGKSSGVKKDSIIMNGRGLVGFVYDVSDNYSKAISLLDSKASISFKLSKNDNSKGIITQNTNIEDKEKYNSKGYLQGYMFDSSYDVVQGDVVVTSGLGIFPEGIPIGEVEKVIDDKNNSLKYVVIKPYVNFKNIDDVVIVEPRNIEQRGK</sequence>
<dbReference type="RefSeq" id="WP_327786971.1">
    <property type="nucleotide sequence ID" value="NZ_BAAACS010000017.1"/>
</dbReference>
<evidence type="ECO:0000256" key="5">
    <source>
        <dbReference type="PIRNR" id="PIRNR038471"/>
    </source>
</evidence>
<evidence type="ECO:0000256" key="3">
    <source>
        <dbReference type="ARBA" id="ARBA00022960"/>
    </source>
</evidence>
<dbReference type="NCBIfam" id="TIGR00219">
    <property type="entry name" value="mreC"/>
    <property type="match status" value="1"/>
</dbReference>
<comment type="similarity">
    <text evidence="1 5">Belongs to the MreC family.</text>
</comment>
<feature type="transmembrane region" description="Helical" evidence="7">
    <location>
        <begin position="20"/>
        <end position="39"/>
    </location>
</feature>
<feature type="domain" description="Rod shape-determining protein MreC beta-barrel core" evidence="8">
    <location>
        <begin position="137"/>
        <end position="293"/>
    </location>
</feature>
<dbReference type="InterPro" id="IPR055342">
    <property type="entry name" value="MreC_beta-barrel_core"/>
</dbReference>
<dbReference type="PIRSF" id="PIRSF038471">
    <property type="entry name" value="MreC"/>
    <property type="match status" value="1"/>
</dbReference>
<keyword evidence="7" id="KW-1133">Transmembrane helix</keyword>
<evidence type="ECO:0000313" key="10">
    <source>
        <dbReference type="Proteomes" id="UP000767291"/>
    </source>
</evidence>
<dbReference type="InterPro" id="IPR042177">
    <property type="entry name" value="Cell/Rod_1"/>
</dbReference>
<keyword evidence="3 5" id="KW-0133">Cell shape</keyword>
<dbReference type="Gene3D" id="2.40.10.350">
    <property type="entry name" value="Rod shape-determining protein MreC, domain 2"/>
    <property type="match status" value="1"/>
</dbReference>
<gene>
    <name evidence="9" type="ORF">J2Z43_002673</name>
</gene>
<dbReference type="Proteomes" id="UP000767291">
    <property type="component" value="Unassembled WGS sequence"/>
</dbReference>
<organism evidence="9 10">
    <name type="scientific">Metaclostridioides mangenotii</name>
    <dbReference type="NCBI Taxonomy" id="1540"/>
    <lineage>
        <taxon>Bacteria</taxon>
        <taxon>Bacillati</taxon>
        <taxon>Bacillota</taxon>
        <taxon>Clostridia</taxon>
        <taxon>Peptostreptococcales</taxon>
        <taxon>Peptostreptococcaceae</taxon>
        <taxon>Metaclostridioides</taxon>
    </lineage>
</organism>
<proteinExistence type="inferred from homology"/>
<dbReference type="PANTHER" id="PTHR34138:SF1">
    <property type="entry name" value="CELL SHAPE-DETERMINING PROTEIN MREC"/>
    <property type="match status" value="1"/>
</dbReference>
<evidence type="ECO:0000256" key="4">
    <source>
        <dbReference type="ARBA" id="ARBA00032089"/>
    </source>
</evidence>
<evidence type="ECO:0000256" key="1">
    <source>
        <dbReference type="ARBA" id="ARBA00009369"/>
    </source>
</evidence>
<keyword evidence="7" id="KW-0472">Membrane</keyword>
<comment type="caution">
    <text evidence="9">The sequence shown here is derived from an EMBL/GenBank/DDBJ whole genome shotgun (WGS) entry which is preliminary data.</text>
</comment>
<dbReference type="InterPro" id="IPR007221">
    <property type="entry name" value="MreC"/>
</dbReference>
<dbReference type="PANTHER" id="PTHR34138">
    <property type="entry name" value="CELL SHAPE-DETERMINING PROTEIN MREC"/>
    <property type="match status" value="1"/>
</dbReference>
<dbReference type="EMBL" id="JAGGJX010000007">
    <property type="protein sequence ID" value="MBP1856225.1"/>
    <property type="molecule type" value="Genomic_DNA"/>
</dbReference>
<protein>
    <recommendedName>
        <fullName evidence="2 5">Cell shape-determining protein MreC</fullName>
    </recommendedName>
    <alternativeName>
        <fullName evidence="4 5">Cell shape protein MreC</fullName>
    </alternativeName>
</protein>
<keyword evidence="7" id="KW-0812">Transmembrane</keyword>
<evidence type="ECO:0000256" key="2">
    <source>
        <dbReference type="ARBA" id="ARBA00013855"/>
    </source>
</evidence>